<gene>
    <name evidence="1" type="ORF">SSPH_01864</name>
</gene>
<protein>
    <submittedName>
        <fullName evidence="1">Uncharacterized protein</fullName>
    </submittedName>
</protein>
<reference evidence="1 2" key="1">
    <citation type="submission" date="2016-01" db="EMBL/GenBank/DDBJ databases">
        <authorList>
            <person name="Brown R."/>
        </authorList>
    </citation>
    <scope>NUCLEOTIDE SEQUENCE [LARGE SCALE GENOMIC DNA]</scope>
    <source>
        <strain evidence="1">Sporomusa sphaeroides DSM 2875</strain>
    </source>
</reference>
<dbReference type="Proteomes" id="UP000245702">
    <property type="component" value="Unassembled WGS sequence"/>
</dbReference>
<organism evidence="1 2">
    <name type="scientific">Sporomusa sphaeroides DSM 2875</name>
    <dbReference type="NCBI Taxonomy" id="1337886"/>
    <lineage>
        <taxon>Bacteria</taxon>
        <taxon>Bacillati</taxon>
        <taxon>Bacillota</taxon>
        <taxon>Negativicutes</taxon>
        <taxon>Selenomonadales</taxon>
        <taxon>Sporomusaceae</taxon>
        <taxon>Sporomusa</taxon>
    </lineage>
</organism>
<evidence type="ECO:0000313" key="1">
    <source>
        <dbReference type="EMBL" id="CVK19215.1"/>
    </source>
</evidence>
<name>A0ABM9W202_9FIRM</name>
<sequence>MQGTVHDWRWIFYNYQGKVREHVLKGFVTSVIRDDSYYVRMLDYYKYLVEQA</sequence>
<proteinExistence type="predicted"/>
<comment type="caution">
    <text evidence="1">The sequence shown here is derived from an EMBL/GenBank/DDBJ whole genome shotgun (WGS) entry which is preliminary data.</text>
</comment>
<keyword evidence="2" id="KW-1185">Reference proteome</keyword>
<evidence type="ECO:0000313" key="2">
    <source>
        <dbReference type="Proteomes" id="UP000245702"/>
    </source>
</evidence>
<accession>A0ABM9W202</accession>
<dbReference type="EMBL" id="FCOW01000008">
    <property type="protein sequence ID" value="CVK19215.1"/>
    <property type="molecule type" value="Genomic_DNA"/>
</dbReference>
<dbReference type="RefSeq" id="WP_158027072.1">
    <property type="nucleotide sequence ID" value="NZ_CP146991.1"/>
</dbReference>